<organism evidence="1 2">
    <name type="scientific">Eikenella longinqua</name>
    <dbReference type="NCBI Taxonomy" id="1795827"/>
    <lineage>
        <taxon>Bacteria</taxon>
        <taxon>Pseudomonadati</taxon>
        <taxon>Pseudomonadota</taxon>
        <taxon>Betaproteobacteria</taxon>
        <taxon>Neisseriales</taxon>
        <taxon>Neisseriaceae</taxon>
        <taxon>Eikenella</taxon>
    </lineage>
</organism>
<dbReference type="Proteomes" id="UP000077885">
    <property type="component" value="Unassembled WGS sequence"/>
</dbReference>
<keyword evidence="2" id="KW-1185">Reference proteome</keyword>
<name>A0A1A9RVQ2_9NEIS</name>
<evidence type="ECO:0000313" key="2">
    <source>
        <dbReference type="Proteomes" id="UP000077885"/>
    </source>
</evidence>
<accession>A0A1A9RVQ2</accession>
<gene>
    <name evidence="1" type="ORF">A7P95_10075</name>
</gene>
<comment type="caution">
    <text evidence="1">The sequence shown here is derived from an EMBL/GenBank/DDBJ whole genome shotgun (WGS) entry which is preliminary data.</text>
</comment>
<protein>
    <submittedName>
        <fullName evidence="1">Uncharacterized protein</fullName>
    </submittedName>
</protein>
<dbReference type="AlphaFoldDB" id="A0A1A9RVQ2"/>
<reference evidence="2" key="1">
    <citation type="submission" date="2016-05" db="EMBL/GenBank/DDBJ databases">
        <title>Draft genome of Corynebacterium afermentans subsp. afermentans LCDC 88199T.</title>
        <authorList>
            <person name="Bernier A.-M."/>
            <person name="Bernard K."/>
        </authorList>
    </citation>
    <scope>NUCLEOTIDE SEQUENCE [LARGE SCALE GENOMIC DNA]</scope>
    <source>
        <strain evidence="2">NML02-A-017</strain>
    </source>
</reference>
<dbReference type="EMBL" id="LXSL01000032">
    <property type="protein sequence ID" value="OAM26052.1"/>
    <property type="molecule type" value="Genomic_DNA"/>
</dbReference>
<dbReference type="STRING" id="1795827.A7P95_10075"/>
<proteinExistence type="predicted"/>
<sequence length="221" mass="24680">MKMRNKLKLHQLYSQVVREQLPYSCLSEWADRQILAGDTDDAIICLSLADGRERALAAVSNILGTDILLQEPALLPEMSVFSQAGVLGVYEQCIEYQAGNVLIWCPHAPGQPVPERIGPEWMRQIQTICAAADEIKQSLFQYCARAFPDVWSAYRQAGCEDYVWQVAGIRLNAGEGKIFLTVMANLDFAAEDYDLPDCSVSTLYIDLRNESDKIAISKINS</sequence>
<evidence type="ECO:0000313" key="1">
    <source>
        <dbReference type="EMBL" id="OAM26052.1"/>
    </source>
</evidence>